<dbReference type="AlphaFoldDB" id="A0A164JVC4"/>
<evidence type="ECO:0000313" key="1">
    <source>
        <dbReference type="EMBL" id="KZS02690.1"/>
    </source>
</evidence>
<protein>
    <submittedName>
        <fullName evidence="1">Cc8K15.2-like protein</fullName>
    </submittedName>
</protein>
<reference evidence="1 2" key="1">
    <citation type="submission" date="2016-03" db="EMBL/GenBank/DDBJ databases">
        <title>EvidentialGene: Evidence-directed Construction of Genes on Genomes.</title>
        <authorList>
            <person name="Gilbert D.G."/>
            <person name="Choi J.-H."/>
            <person name="Mockaitis K."/>
            <person name="Colbourne J."/>
            <person name="Pfrender M."/>
        </authorList>
    </citation>
    <scope>NUCLEOTIDE SEQUENCE [LARGE SCALE GENOMIC DNA]</scope>
    <source>
        <strain evidence="1 2">Xinb3</strain>
        <tissue evidence="1">Complete organism</tissue>
    </source>
</reference>
<gene>
    <name evidence="1" type="ORF">APZ42_000173</name>
</gene>
<accession>A0A164JVC4</accession>
<name>A0A164JVC4_9CRUS</name>
<evidence type="ECO:0000313" key="2">
    <source>
        <dbReference type="Proteomes" id="UP000076858"/>
    </source>
</evidence>
<sequence>MIASRESFWEEDYNFFCGQWKFPQIGAMGAIDGKKRTRDRKRNQRWNLSISDDLAVQAAFTKKGGGNLNDVLLSVATVSRHRRQNREEISNQIREKFVKPSFLLIHWDSKLIRYLTGKKDERVAILISGKLTLDHP</sequence>
<comment type="caution">
    <text evidence="1">The sequence shown here is derived from an EMBL/GenBank/DDBJ whole genome shotgun (WGS) entry which is preliminary data.</text>
</comment>
<keyword evidence="2" id="KW-1185">Reference proteome</keyword>
<organism evidence="1 2">
    <name type="scientific">Daphnia magna</name>
    <dbReference type="NCBI Taxonomy" id="35525"/>
    <lineage>
        <taxon>Eukaryota</taxon>
        <taxon>Metazoa</taxon>
        <taxon>Ecdysozoa</taxon>
        <taxon>Arthropoda</taxon>
        <taxon>Crustacea</taxon>
        <taxon>Branchiopoda</taxon>
        <taxon>Diplostraca</taxon>
        <taxon>Cladocera</taxon>
        <taxon>Anomopoda</taxon>
        <taxon>Daphniidae</taxon>
        <taxon>Daphnia</taxon>
    </lineage>
</organism>
<dbReference type="EMBL" id="LRGB01003755">
    <property type="protein sequence ID" value="KZS02690.1"/>
    <property type="molecule type" value="Genomic_DNA"/>
</dbReference>
<proteinExistence type="predicted"/>
<dbReference type="Proteomes" id="UP000076858">
    <property type="component" value="Unassembled WGS sequence"/>
</dbReference>